<dbReference type="Proteomes" id="UP000054383">
    <property type="component" value="Unassembled WGS sequence"/>
</dbReference>
<dbReference type="SUPFAM" id="SSF49482">
    <property type="entry name" value="Aromatic compound dioxygenase"/>
    <property type="match status" value="1"/>
</dbReference>
<evidence type="ECO:0000259" key="3">
    <source>
        <dbReference type="Pfam" id="PF00775"/>
    </source>
</evidence>
<evidence type="ECO:0000256" key="2">
    <source>
        <dbReference type="SAM" id="SignalP"/>
    </source>
</evidence>
<evidence type="ECO:0000313" key="4">
    <source>
        <dbReference type="EMBL" id="CRG92436.1"/>
    </source>
</evidence>
<dbReference type="EMBL" id="CVMT01000012">
    <property type="protein sequence ID" value="CRG92436.1"/>
    <property type="molecule type" value="Genomic_DNA"/>
</dbReference>
<feature type="chain" id="PRO_5006711754" description="Intradiol ring-cleavage dioxygenases domain-containing protein" evidence="2">
    <location>
        <begin position="22"/>
        <end position="375"/>
    </location>
</feature>
<feature type="region of interest" description="Disordered" evidence="1">
    <location>
        <begin position="338"/>
        <end position="375"/>
    </location>
</feature>
<dbReference type="PANTHER" id="PTHR34315">
    <property type="match status" value="1"/>
</dbReference>
<feature type="domain" description="Intradiol ring-cleavage dioxygenases" evidence="3">
    <location>
        <begin position="133"/>
        <end position="269"/>
    </location>
</feature>
<keyword evidence="2" id="KW-0732">Signal</keyword>
<dbReference type="InterPro" id="IPR015889">
    <property type="entry name" value="Intradiol_dOase_core"/>
</dbReference>
<dbReference type="Pfam" id="PF00775">
    <property type="entry name" value="Dioxygenase_C"/>
    <property type="match status" value="1"/>
</dbReference>
<dbReference type="AlphaFoldDB" id="A0A0U1MBW5"/>
<feature type="signal peptide" evidence="2">
    <location>
        <begin position="1"/>
        <end position="21"/>
    </location>
</feature>
<protein>
    <recommendedName>
        <fullName evidence="3">Intradiol ring-cleavage dioxygenases domain-containing protein</fullName>
    </recommendedName>
</protein>
<dbReference type="InterPro" id="IPR000627">
    <property type="entry name" value="Intradiol_dOase_C"/>
</dbReference>
<dbReference type="OMA" id="KTWLRGI"/>
<dbReference type="GO" id="GO:0016702">
    <property type="term" value="F:oxidoreductase activity, acting on single donors with incorporation of molecular oxygen, incorporation of two atoms of oxygen"/>
    <property type="evidence" value="ECO:0007669"/>
    <property type="project" value="InterPro"/>
</dbReference>
<accession>A0A0U1MBW5</accession>
<evidence type="ECO:0000313" key="5">
    <source>
        <dbReference type="Proteomes" id="UP000054383"/>
    </source>
</evidence>
<dbReference type="GO" id="GO:0008199">
    <property type="term" value="F:ferric iron binding"/>
    <property type="evidence" value="ECO:0007669"/>
    <property type="project" value="InterPro"/>
</dbReference>
<reference evidence="4 5" key="1">
    <citation type="submission" date="2015-04" db="EMBL/GenBank/DDBJ databases">
        <authorList>
            <person name="Syromyatnikov M.Y."/>
            <person name="Popov V.N."/>
        </authorList>
    </citation>
    <scope>NUCLEOTIDE SEQUENCE [LARGE SCALE GENOMIC DNA]</scope>
    <source>
        <strain evidence="4">WF-38-12</strain>
    </source>
</reference>
<dbReference type="STRING" id="28573.A0A0U1MBW5"/>
<sequence>MVNLKTFLWYLTIGPITLVQAHPGHDVQTEARERAAVLKNKRGLGHCADTFSARGFELKNAVRRDLAVQQIRREKASTGAPNLVDRDLASLNTTHHSSLDVNFQTDPEVLFASNATCILGPDVTQGPYYVSGELIRENVIEDQPGVPLYLDIQLIDSSTCEPVPSSFVEIWHCNSTGVYSGVVANGNGNYDDSTNINKTFLRGIQQTDKDGIIKFQTIFPGHYTGRTTHIHVLSHALNDTVRLPNDTVSGLYTSHASHVGQIFFDQDLITKVESTIPYSSNTQNLTENSDDSILLEEADDIDPFVEYVYINDDEVADGVFGWIALAIDTSEDSSITPAAYLTSSGGISNPNSGSGGGGGQPPSGTTSSLSTASST</sequence>
<gene>
    <name evidence="4" type="ORF">PISL3812_09495</name>
</gene>
<name>A0A0U1MBW5_TALIS</name>
<evidence type="ECO:0000256" key="1">
    <source>
        <dbReference type="SAM" id="MobiDB-lite"/>
    </source>
</evidence>
<dbReference type="Gene3D" id="2.60.130.10">
    <property type="entry name" value="Aromatic compound dioxygenase"/>
    <property type="match status" value="1"/>
</dbReference>
<feature type="compositionally biased region" description="Low complexity" evidence="1">
    <location>
        <begin position="362"/>
        <end position="375"/>
    </location>
</feature>
<dbReference type="CDD" id="cd03457">
    <property type="entry name" value="intradiol_dioxygenase_like"/>
    <property type="match status" value="1"/>
</dbReference>
<keyword evidence="5" id="KW-1185">Reference proteome</keyword>
<organism evidence="4 5">
    <name type="scientific">Talaromyces islandicus</name>
    <name type="common">Penicillium islandicum</name>
    <dbReference type="NCBI Taxonomy" id="28573"/>
    <lineage>
        <taxon>Eukaryota</taxon>
        <taxon>Fungi</taxon>
        <taxon>Dikarya</taxon>
        <taxon>Ascomycota</taxon>
        <taxon>Pezizomycotina</taxon>
        <taxon>Eurotiomycetes</taxon>
        <taxon>Eurotiomycetidae</taxon>
        <taxon>Eurotiales</taxon>
        <taxon>Trichocomaceae</taxon>
        <taxon>Talaromyces</taxon>
        <taxon>Talaromyces sect. Islandici</taxon>
    </lineage>
</organism>
<dbReference type="PANTHER" id="PTHR34315:SF1">
    <property type="entry name" value="INTRADIOL RING-CLEAVAGE DIOXYGENASES DOMAIN-CONTAINING PROTEIN-RELATED"/>
    <property type="match status" value="1"/>
</dbReference>
<feature type="compositionally biased region" description="Low complexity" evidence="1">
    <location>
        <begin position="342"/>
        <end position="352"/>
    </location>
</feature>
<dbReference type="OrthoDB" id="121380at2759"/>
<proteinExistence type="predicted"/>